<keyword evidence="2" id="KW-0472">Membrane</keyword>
<evidence type="ECO:0000256" key="2">
    <source>
        <dbReference type="SAM" id="Phobius"/>
    </source>
</evidence>
<dbReference type="Pfam" id="PF20401">
    <property type="entry name" value="Rhomboid_2"/>
    <property type="match status" value="1"/>
</dbReference>
<organism evidence="3 4">
    <name type="scientific">Nocardia seriolae</name>
    <dbReference type="NCBI Taxonomy" id="37332"/>
    <lineage>
        <taxon>Bacteria</taxon>
        <taxon>Bacillati</taxon>
        <taxon>Actinomycetota</taxon>
        <taxon>Actinomycetes</taxon>
        <taxon>Mycobacteriales</taxon>
        <taxon>Nocardiaceae</taxon>
        <taxon>Nocardia</taxon>
    </lineage>
</organism>
<dbReference type="AlphaFoldDB" id="A0ABC8B115"/>
<gene>
    <name evidence="3" type="ORF">NS506_05890</name>
</gene>
<protein>
    <recommendedName>
        <fullName evidence="5">Transmembrane protein</fullName>
    </recommendedName>
</protein>
<dbReference type="EMBL" id="CP017839">
    <property type="protein sequence ID" value="APA99926.1"/>
    <property type="molecule type" value="Genomic_DNA"/>
</dbReference>
<feature type="transmembrane region" description="Helical" evidence="2">
    <location>
        <begin position="197"/>
        <end position="213"/>
    </location>
</feature>
<dbReference type="Proteomes" id="UP000180166">
    <property type="component" value="Chromosome"/>
</dbReference>
<feature type="compositionally biased region" description="Polar residues" evidence="1">
    <location>
        <begin position="254"/>
        <end position="263"/>
    </location>
</feature>
<feature type="transmembrane region" description="Helical" evidence="2">
    <location>
        <begin position="51"/>
        <end position="72"/>
    </location>
</feature>
<feature type="transmembrane region" description="Helical" evidence="2">
    <location>
        <begin position="169"/>
        <end position="190"/>
    </location>
</feature>
<feature type="transmembrane region" description="Helical" evidence="2">
    <location>
        <begin position="135"/>
        <end position="157"/>
    </location>
</feature>
<accession>A0ABC8B115</accession>
<evidence type="ECO:0008006" key="5">
    <source>
        <dbReference type="Google" id="ProtNLM"/>
    </source>
</evidence>
<proteinExistence type="predicted"/>
<dbReference type="KEGG" id="nsr:NS506_05890"/>
<dbReference type="InterPro" id="IPR046862">
    <property type="entry name" value="Rhomboid_2"/>
</dbReference>
<feature type="compositionally biased region" description="Basic and acidic residues" evidence="1">
    <location>
        <begin position="304"/>
        <end position="316"/>
    </location>
</feature>
<keyword evidence="2" id="KW-1133">Transmembrane helix</keyword>
<evidence type="ECO:0000313" key="3">
    <source>
        <dbReference type="EMBL" id="APA99926.1"/>
    </source>
</evidence>
<feature type="region of interest" description="Disordered" evidence="1">
    <location>
        <begin position="252"/>
        <end position="316"/>
    </location>
</feature>
<feature type="transmembrane region" description="Helical" evidence="2">
    <location>
        <begin position="112"/>
        <end position="128"/>
    </location>
</feature>
<sequence length="316" mass="34684">MTSGYHGEMALGTYQPPWLRTIDLDAEVRALRVWWQQPQRLRRAIGAYRDLLAVTPACIAYAFTLFITWWTLRGASDIVGRRLIFSASTNLRNMQKDPIQVLVASAFWTDGGFPWGDILILITLMALAERWLGSLRWILVVATGHVGATLITVLGIAHKIDRQLIPTRVAFASDVGPSYGISAMLAVLTFRLRGPARWLWALCMLVWYGWGVYNGRTFTDYRHFFALLIGFTVGAIAVALSHRLIAARERKTLRNSAPSQPNSAGAVPDSAGAVPDSAGAVPDSAGDRVAAPAVALNEADDGLDDARRDRAEHGHH</sequence>
<name>A0ABC8B115_9NOCA</name>
<evidence type="ECO:0000256" key="1">
    <source>
        <dbReference type="SAM" id="MobiDB-lite"/>
    </source>
</evidence>
<feature type="transmembrane region" description="Helical" evidence="2">
    <location>
        <begin position="225"/>
        <end position="245"/>
    </location>
</feature>
<evidence type="ECO:0000313" key="4">
    <source>
        <dbReference type="Proteomes" id="UP000180166"/>
    </source>
</evidence>
<reference evidence="3 4" key="1">
    <citation type="submission" date="2016-10" db="EMBL/GenBank/DDBJ databases">
        <title>Genome sequence of Nocardia seriolae strain EM150506, isolated from Anguila japonica.</title>
        <authorList>
            <person name="Han H.-J."/>
        </authorList>
    </citation>
    <scope>NUCLEOTIDE SEQUENCE [LARGE SCALE GENOMIC DNA]</scope>
    <source>
        <strain evidence="3 4">EM150506</strain>
    </source>
</reference>
<keyword evidence="2" id="KW-0812">Transmembrane</keyword>